<dbReference type="Pfam" id="PF13279">
    <property type="entry name" value="4HBT_2"/>
    <property type="match status" value="1"/>
</dbReference>
<sequence>MSAPSAPPRIPLPTYEQVTQIPATRTASVGEDFLDYNGHMNIRYYLDLNSWAADDLCTLAGIDDAYRAERGLGVFTLEHHIRYAAELRLGDSIAVHPQLLARSAKTAHMICYLVDPARRLVANTLELVLAHVSLEARRIEPFPDDVASGLDKVLADQPVVDWQPPLCGVMAAH</sequence>
<keyword evidence="2" id="KW-1185">Reference proteome</keyword>
<dbReference type="GO" id="GO:0016787">
    <property type="term" value="F:hydrolase activity"/>
    <property type="evidence" value="ECO:0007669"/>
    <property type="project" value="UniProtKB-KW"/>
</dbReference>
<dbReference type="EMBL" id="JACCAA010000001">
    <property type="protein sequence ID" value="NYG59874.1"/>
    <property type="molecule type" value="Genomic_DNA"/>
</dbReference>
<keyword evidence="1" id="KW-0378">Hydrolase</keyword>
<dbReference type="Gene3D" id="3.10.129.10">
    <property type="entry name" value="Hotdog Thioesterase"/>
    <property type="match status" value="1"/>
</dbReference>
<reference evidence="1 2" key="1">
    <citation type="submission" date="2020-07" db="EMBL/GenBank/DDBJ databases">
        <title>Sequencing the genomes of 1000 actinobacteria strains.</title>
        <authorList>
            <person name="Klenk H.-P."/>
        </authorList>
    </citation>
    <scope>NUCLEOTIDE SEQUENCE [LARGE SCALE GENOMIC DNA]</scope>
    <source>
        <strain evidence="1 2">DSM 23819</strain>
    </source>
</reference>
<name>A0A7Y9S507_9ACTN</name>
<accession>A0A7Y9S507</accession>
<dbReference type="Proteomes" id="UP000540656">
    <property type="component" value="Unassembled WGS sequence"/>
</dbReference>
<dbReference type="RefSeq" id="WP_179502880.1">
    <property type="nucleotide sequence ID" value="NZ_JACCAA010000001.1"/>
</dbReference>
<dbReference type="EC" id="3.1.2.-" evidence="1"/>
<comment type="caution">
    <text evidence="1">The sequence shown here is derived from an EMBL/GenBank/DDBJ whole genome shotgun (WGS) entry which is preliminary data.</text>
</comment>
<organism evidence="1 2">
    <name type="scientific">Nocardioides daedukensis</name>
    <dbReference type="NCBI Taxonomy" id="634462"/>
    <lineage>
        <taxon>Bacteria</taxon>
        <taxon>Bacillati</taxon>
        <taxon>Actinomycetota</taxon>
        <taxon>Actinomycetes</taxon>
        <taxon>Propionibacteriales</taxon>
        <taxon>Nocardioidaceae</taxon>
        <taxon>Nocardioides</taxon>
    </lineage>
</organism>
<dbReference type="SUPFAM" id="SSF54637">
    <property type="entry name" value="Thioesterase/thiol ester dehydrase-isomerase"/>
    <property type="match status" value="1"/>
</dbReference>
<dbReference type="CDD" id="cd00586">
    <property type="entry name" value="4HBT"/>
    <property type="match status" value="1"/>
</dbReference>
<dbReference type="InterPro" id="IPR029069">
    <property type="entry name" value="HotDog_dom_sf"/>
</dbReference>
<protein>
    <submittedName>
        <fullName evidence="1">Acyl-CoA thioester hydrolase</fullName>
        <ecNumber evidence="1">3.1.2.-</ecNumber>
    </submittedName>
</protein>
<gene>
    <name evidence="1" type="ORF">BJ980_002797</name>
</gene>
<evidence type="ECO:0000313" key="1">
    <source>
        <dbReference type="EMBL" id="NYG59874.1"/>
    </source>
</evidence>
<dbReference type="AlphaFoldDB" id="A0A7Y9S507"/>
<evidence type="ECO:0000313" key="2">
    <source>
        <dbReference type="Proteomes" id="UP000540656"/>
    </source>
</evidence>
<proteinExistence type="predicted"/>